<reference evidence="2" key="1">
    <citation type="submission" date="2023-07" db="EMBL/GenBank/DDBJ databases">
        <title>Genomic Encyclopedia of Type Strains, Phase IV (KMG-IV): sequencing the most valuable type-strain genomes for metagenomic binning, comparative biology and taxonomic classification.</title>
        <authorList>
            <person name="Goeker M."/>
        </authorList>
    </citation>
    <scope>NUCLEOTIDE SEQUENCE [LARGE SCALE GENOMIC DNA]</scope>
    <source>
        <strain evidence="2">DSM 21204</strain>
    </source>
</reference>
<name>A0ABU0LZ90_9BACT</name>
<comment type="caution">
    <text evidence="2">The sequence shown here is derived from an EMBL/GenBank/DDBJ whole genome shotgun (WGS) entry which is preliminary data.</text>
</comment>
<keyword evidence="1" id="KW-0732">Signal</keyword>
<sequence>MNKLKLHKLSRKWLILSGLVIGANFVLAACARLPQTTITGPVQPQQLQDPVDNEPLVLPPPPLALQPDDQVPSVTTEQIQAVKTLLQEHIVRKVFADNVIKLAGQTDTTNSKEGYIRQQLKVVGQVGELNNNDVNGSINTLGRPDDAASSTANSSILALLKFLINQAKNNTAQPTTSATLTKLHTLTRSFVRALDRLPKKLTTV</sequence>
<evidence type="ECO:0000313" key="2">
    <source>
        <dbReference type="EMBL" id="MDQ0514015.1"/>
    </source>
</evidence>
<evidence type="ECO:0000256" key="1">
    <source>
        <dbReference type="SAM" id="SignalP"/>
    </source>
</evidence>
<organism evidence="2 3">
    <name type="scientific">Mycoplasmoides fastidiosum</name>
    <dbReference type="NCBI Taxonomy" id="92758"/>
    <lineage>
        <taxon>Bacteria</taxon>
        <taxon>Bacillati</taxon>
        <taxon>Mycoplasmatota</taxon>
        <taxon>Mycoplasmoidales</taxon>
        <taxon>Mycoplasmoidaceae</taxon>
        <taxon>Mycoplasmoides</taxon>
    </lineage>
</organism>
<evidence type="ECO:0008006" key="4">
    <source>
        <dbReference type="Google" id="ProtNLM"/>
    </source>
</evidence>
<feature type="signal peptide" evidence="1">
    <location>
        <begin position="1"/>
        <end position="28"/>
    </location>
</feature>
<feature type="chain" id="PRO_5046234958" description="Lipoprotein" evidence="1">
    <location>
        <begin position="29"/>
        <end position="204"/>
    </location>
</feature>
<gene>
    <name evidence="2" type="ORF">J2Z62_000453</name>
</gene>
<dbReference type="RefSeq" id="WP_256547294.1">
    <property type="nucleotide sequence ID" value="NZ_CP101809.1"/>
</dbReference>
<protein>
    <recommendedName>
        <fullName evidence="4">Lipoprotein</fullName>
    </recommendedName>
</protein>
<dbReference type="PROSITE" id="PS51257">
    <property type="entry name" value="PROKAR_LIPOPROTEIN"/>
    <property type="match status" value="1"/>
</dbReference>
<evidence type="ECO:0000313" key="3">
    <source>
        <dbReference type="Proteomes" id="UP001240643"/>
    </source>
</evidence>
<dbReference type="EMBL" id="JAUSWO010000001">
    <property type="protein sequence ID" value="MDQ0514015.1"/>
    <property type="molecule type" value="Genomic_DNA"/>
</dbReference>
<dbReference type="Proteomes" id="UP001240643">
    <property type="component" value="Unassembled WGS sequence"/>
</dbReference>
<proteinExistence type="predicted"/>
<accession>A0ABU0LZ90</accession>
<keyword evidence="3" id="KW-1185">Reference proteome</keyword>